<evidence type="ECO:0000256" key="10">
    <source>
        <dbReference type="PROSITE-ProRule" id="PRU01360"/>
    </source>
</evidence>
<evidence type="ECO:0000313" key="15">
    <source>
        <dbReference type="EMBL" id="SHF07045.1"/>
    </source>
</evidence>
<dbReference type="Pfam" id="PF13715">
    <property type="entry name" value="CarbopepD_reg_2"/>
    <property type="match status" value="1"/>
</dbReference>
<dbReference type="RefSeq" id="WP_073060884.1">
    <property type="nucleotide sequence ID" value="NZ_FQUS01000005.1"/>
</dbReference>
<dbReference type="AlphaFoldDB" id="A0A1M4YMJ5"/>
<dbReference type="InterPro" id="IPR036942">
    <property type="entry name" value="Beta-barrel_TonB_sf"/>
</dbReference>
<dbReference type="InterPro" id="IPR008969">
    <property type="entry name" value="CarboxyPept-like_regulatory"/>
</dbReference>
<feature type="domain" description="TonB-dependent receptor plug" evidence="14">
    <location>
        <begin position="228"/>
        <end position="335"/>
    </location>
</feature>
<dbReference type="GO" id="GO:0044718">
    <property type="term" value="P:siderophore transmembrane transport"/>
    <property type="evidence" value="ECO:0007669"/>
    <property type="project" value="TreeGrafter"/>
</dbReference>
<feature type="chain" id="PRO_5013313644" evidence="12">
    <location>
        <begin position="26"/>
        <end position="1134"/>
    </location>
</feature>
<keyword evidence="5 12" id="KW-0732">Signal</keyword>
<proteinExistence type="inferred from homology"/>
<evidence type="ECO:0000256" key="3">
    <source>
        <dbReference type="ARBA" id="ARBA00022452"/>
    </source>
</evidence>
<name>A0A1M4YMJ5_9BACT</name>
<keyword evidence="3 10" id="KW-1134">Transmembrane beta strand</keyword>
<dbReference type="PANTHER" id="PTHR30069">
    <property type="entry name" value="TONB-DEPENDENT OUTER MEMBRANE RECEPTOR"/>
    <property type="match status" value="1"/>
</dbReference>
<dbReference type="NCBIfam" id="TIGR04056">
    <property type="entry name" value="OMP_RagA_SusC"/>
    <property type="match status" value="1"/>
</dbReference>
<evidence type="ECO:0000256" key="7">
    <source>
        <dbReference type="ARBA" id="ARBA00023136"/>
    </source>
</evidence>
<evidence type="ECO:0000256" key="5">
    <source>
        <dbReference type="ARBA" id="ARBA00022729"/>
    </source>
</evidence>
<protein>
    <submittedName>
        <fullName evidence="15">TonB-linked outer membrane protein, SusC/RagA family</fullName>
    </submittedName>
</protein>
<dbReference type="STRING" id="1194090.SAMN05443144_105108"/>
<evidence type="ECO:0000256" key="1">
    <source>
        <dbReference type="ARBA" id="ARBA00004571"/>
    </source>
</evidence>
<dbReference type="SUPFAM" id="SSF49464">
    <property type="entry name" value="Carboxypeptidase regulatory domain-like"/>
    <property type="match status" value="1"/>
</dbReference>
<comment type="similarity">
    <text evidence="10 11">Belongs to the TonB-dependent receptor family.</text>
</comment>
<dbReference type="PANTHER" id="PTHR30069:SF29">
    <property type="entry name" value="HEMOGLOBIN AND HEMOGLOBIN-HAPTOGLOBIN-BINDING PROTEIN 1-RELATED"/>
    <property type="match status" value="1"/>
</dbReference>
<feature type="signal peptide" evidence="12">
    <location>
        <begin position="1"/>
        <end position="25"/>
    </location>
</feature>
<evidence type="ECO:0000313" key="16">
    <source>
        <dbReference type="Proteomes" id="UP000184041"/>
    </source>
</evidence>
<evidence type="ECO:0000256" key="9">
    <source>
        <dbReference type="ARBA" id="ARBA00023237"/>
    </source>
</evidence>
<dbReference type="Pfam" id="PF07715">
    <property type="entry name" value="Plug"/>
    <property type="match status" value="1"/>
</dbReference>
<evidence type="ECO:0000256" key="4">
    <source>
        <dbReference type="ARBA" id="ARBA00022692"/>
    </source>
</evidence>
<dbReference type="InterPro" id="IPR023997">
    <property type="entry name" value="TonB-dep_OMP_SusC/RagA_CS"/>
</dbReference>
<keyword evidence="4 10" id="KW-0812">Transmembrane</keyword>
<dbReference type="InterPro" id="IPR000531">
    <property type="entry name" value="Beta-barrel_TonB"/>
</dbReference>
<dbReference type="InterPro" id="IPR039426">
    <property type="entry name" value="TonB-dep_rcpt-like"/>
</dbReference>
<keyword evidence="16" id="KW-1185">Reference proteome</keyword>
<evidence type="ECO:0000259" key="13">
    <source>
        <dbReference type="Pfam" id="PF00593"/>
    </source>
</evidence>
<reference evidence="15 16" key="1">
    <citation type="submission" date="2016-11" db="EMBL/GenBank/DDBJ databases">
        <authorList>
            <person name="Jaros S."/>
            <person name="Januszkiewicz K."/>
            <person name="Wedrychowicz H."/>
        </authorList>
    </citation>
    <scope>NUCLEOTIDE SEQUENCE [LARGE SCALE GENOMIC DNA]</scope>
    <source>
        <strain evidence="15 16">DSM 21986</strain>
    </source>
</reference>
<dbReference type="OrthoDB" id="9768177at2"/>
<dbReference type="InterPro" id="IPR023996">
    <property type="entry name" value="TonB-dep_OMP_SusC/RagA"/>
</dbReference>
<dbReference type="PROSITE" id="PS52016">
    <property type="entry name" value="TONB_DEPENDENT_REC_3"/>
    <property type="match status" value="1"/>
</dbReference>
<evidence type="ECO:0000256" key="6">
    <source>
        <dbReference type="ARBA" id="ARBA00023077"/>
    </source>
</evidence>
<dbReference type="Pfam" id="PF00593">
    <property type="entry name" value="TonB_dep_Rec_b-barrel"/>
    <property type="match status" value="1"/>
</dbReference>
<keyword evidence="9 10" id="KW-0998">Cell outer membrane</keyword>
<feature type="domain" description="TonB-dependent receptor-like beta-barrel" evidence="13">
    <location>
        <begin position="524"/>
        <end position="928"/>
    </location>
</feature>
<dbReference type="InterPro" id="IPR012910">
    <property type="entry name" value="Plug_dom"/>
</dbReference>
<dbReference type="Proteomes" id="UP000184041">
    <property type="component" value="Unassembled WGS sequence"/>
</dbReference>
<dbReference type="InterPro" id="IPR037066">
    <property type="entry name" value="Plug_dom_sf"/>
</dbReference>
<dbReference type="Gene3D" id="2.60.40.1120">
    <property type="entry name" value="Carboxypeptidase-like, regulatory domain"/>
    <property type="match status" value="1"/>
</dbReference>
<keyword evidence="7 10" id="KW-0472">Membrane</keyword>
<accession>A0A1M4YMJ5</accession>
<evidence type="ECO:0000259" key="14">
    <source>
        <dbReference type="Pfam" id="PF07715"/>
    </source>
</evidence>
<keyword evidence="8" id="KW-0675">Receptor</keyword>
<dbReference type="GO" id="GO:0015344">
    <property type="term" value="F:siderophore uptake transmembrane transporter activity"/>
    <property type="evidence" value="ECO:0007669"/>
    <property type="project" value="TreeGrafter"/>
</dbReference>
<evidence type="ECO:0000256" key="11">
    <source>
        <dbReference type="RuleBase" id="RU003357"/>
    </source>
</evidence>
<keyword evidence="2 10" id="KW-0813">Transport</keyword>
<comment type="subcellular location">
    <subcellularLocation>
        <location evidence="1 10">Cell outer membrane</location>
        <topology evidence="1 10">Multi-pass membrane protein</topology>
    </subcellularLocation>
</comment>
<keyword evidence="6 11" id="KW-0798">TonB box</keyword>
<evidence type="ECO:0000256" key="8">
    <source>
        <dbReference type="ARBA" id="ARBA00023170"/>
    </source>
</evidence>
<dbReference type="EMBL" id="FQUS01000005">
    <property type="protein sequence ID" value="SHF07045.1"/>
    <property type="molecule type" value="Genomic_DNA"/>
</dbReference>
<dbReference type="Gene3D" id="2.40.170.20">
    <property type="entry name" value="TonB-dependent receptor, beta-barrel domain"/>
    <property type="match status" value="1"/>
</dbReference>
<dbReference type="GO" id="GO:0009279">
    <property type="term" value="C:cell outer membrane"/>
    <property type="evidence" value="ECO:0007669"/>
    <property type="project" value="UniProtKB-SubCell"/>
</dbReference>
<dbReference type="NCBIfam" id="TIGR04057">
    <property type="entry name" value="SusC_RagA_signa"/>
    <property type="match status" value="1"/>
</dbReference>
<evidence type="ECO:0000256" key="2">
    <source>
        <dbReference type="ARBA" id="ARBA00022448"/>
    </source>
</evidence>
<dbReference type="SUPFAM" id="SSF56935">
    <property type="entry name" value="Porins"/>
    <property type="match status" value="1"/>
</dbReference>
<gene>
    <name evidence="15" type="ORF">SAMN05443144_105108</name>
</gene>
<sequence length="1134" mass="127003">MKNVVNCSIKIALAIVLISLTGAFAQAQKLGSLHLPSGLSQEKELMIEEGVSMKEALKRVEERFHVVFLYRTDTMRGKKVDSAKILPRNVKQALEMLLDGQGLSFKYLNPKTYGIYASQKRQIKNQVQEGSLSGTIVDRKNGEVLVGANVYIEELERGVSTDINGEYSLESLPTGEYTLRITYVGYREETVTITIGDGENRLNIELQPDLFGLDEVVVTGVVGDTETKNLPFTVQRVTSSDLEKVPSLSAESAIRGKVPGVTILQGSGEPGAGGMSVMLRGATSISGSNEPLYIVDGVILGSDMRDIESLDIESVEVIKGAAAATLYGSRAANGVIQIRTKRGKYMREDATQVKLRNEVGFNELPRTLGMNQSHAYYRSGDPDKPWIGPDGNPTDDRVARTTKPGATSFLDQEYPVPIYDHTERFFVSRPFYSNYISIARNIGQTNYALSFNNTKNAGVLEDSDGHNRKNIRLNIDSEIFGNLQTSSSIYYASSVRDDVGGVTPFFDLLFQQPDVDLAERDENGRYKYEGDPTSNYNNPLYDVAYIDRQRDRSRIMGSFDVRYNPFEWLELAGNFSYDRTDTKSSDYWPTFYNHVNNTSYEEGGLSLSEGLNEAINSSLTATVDKGFGNLATRTQFRYLLESTDNEYLSAGGQRFLVDGARTLGATDNTRQNLVSSMSTIKAEGYYLLTNLNYQDKYIVDVMGRRDGSSLFGADERWHSYYRLSGAYRISEEDWFNIQPINEFKLNASYGTAGGRPGFSYQYETWSVSGSSVSKGNLGNRNLKPESASELEFGLDLGLYDQFFLDLNYAESVTEDQILLVPLESYYGFNSQWQNAGTVESNTFEASLRAYPLQRPNTSLSFTFNFARTRSVMSEFDRPPQTVSLYFQRRDNEPFGNLYGGRFITDYADLEETYGGDYSAYFEKNDDGYLVPVGTGNSWQSMMWGETVVAEDGTELGTWGHPVLYHDDNALIGNTAPDFSLSLGTNFDYKGLSLYTLFQGEFGHDIYNRTRAWLYRDNLAAEQDQRGKAEEAKKPINYYQTLYRSGNPSSHMVEDGTYLKLREVSVSYSFDSTQLSSIFGGVISTINIGLIGRNLITWTSYSGYDPEVGNHPLQRVDHRVYPNFRTISGNLEIQF</sequence>
<dbReference type="Gene3D" id="2.170.130.10">
    <property type="entry name" value="TonB-dependent receptor, plug domain"/>
    <property type="match status" value="1"/>
</dbReference>
<evidence type="ECO:0000256" key="12">
    <source>
        <dbReference type="SAM" id="SignalP"/>
    </source>
</evidence>
<organism evidence="15 16">
    <name type="scientific">Fodinibius roseus</name>
    <dbReference type="NCBI Taxonomy" id="1194090"/>
    <lineage>
        <taxon>Bacteria</taxon>
        <taxon>Pseudomonadati</taxon>
        <taxon>Balneolota</taxon>
        <taxon>Balneolia</taxon>
        <taxon>Balneolales</taxon>
        <taxon>Balneolaceae</taxon>
        <taxon>Fodinibius</taxon>
    </lineage>
</organism>